<gene>
    <name evidence="5" type="ORF">LACFE_CDS1128</name>
</gene>
<keyword evidence="4 5" id="KW-0326">Glycosidase</keyword>
<dbReference type="PANTHER" id="PTHR46323:SF2">
    <property type="entry name" value="BETA-GALACTOSIDASE"/>
    <property type="match status" value="1"/>
</dbReference>
<dbReference type="SMART" id="SM01038">
    <property type="entry name" value="Bgal_small_N"/>
    <property type="match status" value="1"/>
</dbReference>
<reference evidence="5 6" key="1">
    <citation type="submission" date="2016-09" db="EMBL/GenBank/DDBJ databases">
        <title>Genome Sequence of the Lactobacillus fermentum strain NCC2970 (CNCM I-5068).</title>
        <authorList>
            <person name="Barretto C."/>
            <person name="Ngom-Bru C."/>
            <person name="Genevaz A."/>
            <person name="Fournier C."/>
            <person name="Moine D."/>
            <person name="Kassam M."/>
            <person name="Iltis A."/>
            <person name="Sagory-Zalkind P."/>
            <person name="Faucherand G."/>
            <person name="Descombes P."/>
            <person name="Duboux S."/>
        </authorList>
    </citation>
    <scope>NUCLEOTIDE SEQUENCE [LARGE SCALE GENOMIC DNA]</scope>
    <source>
        <strain evidence="5 6">NCC2970</strain>
    </source>
</reference>
<dbReference type="Proteomes" id="UP000094714">
    <property type="component" value="Chromosome"/>
</dbReference>
<evidence type="ECO:0000256" key="4">
    <source>
        <dbReference type="ARBA" id="ARBA00023295"/>
    </source>
</evidence>
<accession>A0A1D7ZXN8</accession>
<evidence type="ECO:0000256" key="2">
    <source>
        <dbReference type="ARBA" id="ARBA00012756"/>
    </source>
</evidence>
<evidence type="ECO:0000313" key="5">
    <source>
        <dbReference type="EMBL" id="AOR74582.1"/>
    </source>
</evidence>
<dbReference type="EMBL" id="CP017151">
    <property type="protein sequence ID" value="AOR74582.1"/>
    <property type="molecule type" value="Genomic_DNA"/>
</dbReference>
<proteinExistence type="predicted"/>
<dbReference type="Pfam" id="PF02929">
    <property type="entry name" value="Bgal_small_N"/>
    <property type="match status" value="1"/>
</dbReference>
<dbReference type="SUPFAM" id="SSF74650">
    <property type="entry name" value="Galactose mutarotase-like"/>
    <property type="match status" value="1"/>
</dbReference>
<name>A0A1D7ZXN8_LIMFE</name>
<comment type="catalytic activity">
    <reaction evidence="1">
        <text>Hydrolysis of terminal non-reducing beta-D-galactose residues in beta-D-galactosides.</text>
        <dbReference type="EC" id="3.2.1.23"/>
    </reaction>
</comment>
<dbReference type="GO" id="GO:0009341">
    <property type="term" value="C:beta-galactosidase complex"/>
    <property type="evidence" value="ECO:0007669"/>
    <property type="project" value="InterPro"/>
</dbReference>
<dbReference type="GO" id="GO:0004565">
    <property type="term" value="F:beta-galactosidase activity"/>
    <property type="evidence" value="ECO:0007669"/>
    <property type="project" value="UniProtKB-EC"/>
</dbReference>
<organism evidence="5 6">
    <name type="scientific">Limosilactobacillus fermentum</name>
    <name type="common">Lactobacillus fermentum</name>
    <dbReference type="NCBI Taxonomy" id="1613"/>
    <lineage>
        <taxon>Bacteria</taxon>
        <taxon>Bacillati</taxon>
        <taxon>Bacillota</taxon>
        <taxon>Bacilli</taxon>
        <taxon>Lactobacillales</taxon>
        <taxon>Lactobacillaceae</taxon>
        <taxon>Limosilactobacillus</taxon>
    </lineage>
</organism>
<dbReference type="EC" id="3.2.1.23" evidence="2"/>
<evidence type="ECO:0000256" key="3">
    <source>
        <dbReference type="ARBA" id="ARBA00022801"/>
    </source>
</evidence>
<dbReference type="PANTHER" id="PTHR46323">
    <property type="entry name" value="BETA-GALACTOSIDASE"/>
    <property type="match status" value="1"/>
</dbReference>
<dbReference type="PATRIC" id="fig|1613.112.peg.1184"/>
<evidence type="ECO:0000256" key="1">
    <source>
        <dbReference type="ARBA" id="ARBA00001412"/>
    </source>
</evidence>
<dbReference type="InterPro" id="IPR011013">
    <property type="entry name" value="Gal_mutarotase_sf_dom"/>
</dbReference>
<keyword evidence="3 5" id="KW-0378">Hydrolase</keyword>
<dbReference type="InterPro" id="IPR014718">
    <property type="entry name" value="GH-type_carb-bd"/>
</dbReference>
<evidence type="ECO:0000313" key="6">
    <source>
        <dbReference type="Proteomes" id="UP000094714"/>
    </source>
</evidence>
<dbReference type="AlphaFoldDB" id="A0A1D7ZXN8"/>
<sequence>MDYTNKLHVVYDDNILGLDGKDFQYLFSYEQGGPESFKIKGKEWLYRSPRPTFWRATTDNDRGNGFNVSSVQWLAADYVLPCQDIALQVDGKDKKLPLAPKTNRYSNQEFAKKVKITFTYQTQTVPATTVQVSYTVKASGKIKVNVHYTGAQLPSLPVLGWRMIMPTPATSFDYEGLSGETYPDRMAGGIEGTYHVEGLPVTPYLVPQENGMHMANKWVQITRATTLNNADPDAAPFRLKFEAPKKGKLNFSCLPYTSAELENATHPEELPAAHRTVLVIAGEVRGVGGIDSWGADVEEKYHIDATVDHDFSFKIVPELN</sequence>
<dbReference type="GO" id="GO:0005990">
    <property type="term" value="P:lactose catabolic process"/>
    <property type="evidence" value="ECO:0007669"/>
    <property type="project" value="TreeGrafter"/>
</dbReference>
<dbReference type="InterPro" id="IPR004199">
    <property type="entry name" value="B-gal_small/dom_5"/>
</dbReference>
<dbReference type="InterPro" id="IPR050347">
    <property type="entry name" value="Bact_Beta-galactosidase"/>
</dbReference>
<dbReference type="Gene3D" id="2.70.98.10">
    <property type="match status" value="1"/>
</dbReference>
<protein>
    <recommendedName>
        <fullName evidence="2">beta-galactosidase</fullName>
        <ecNumber evidence="2">3.2.1.23</ecNumber>
    </recommendedName>
</protein>
<dbReference type="RefSeq" id="WP_004562725.1">
    <property type="nucleotide sequence ID" value="NZ_AP024320.1"/>
</dbReference>
<dbReference type="GO" id="GO:0030246">
    <property type="term" value="F:carbohydrate binding"/>
    <property type="evidence" value="ECO:0007669"/>
    <property type="project" value="InterPro"/>
</dbReference>